<evidence type="ECO:0000256" key="3">
    <source>
        <dbReference type="ARBA" id="ARBA00022989"/>
    </source>
</evidence>
<evidence type="ECO:0000313" key="7">
    <source>
        <dbReference type="EMBL" id="GAA2698671.1"/>
    </source>
</evidence>
<protein>
    <submittedName>
        <fullName evidence="7">Methylamine utilization protein MauE</fullName>
    </submittedName>
</protein>
<gene>
    <name evidence="7" type="ORF">GCM10010412_094580</name>
</gene>
<comment type="caution">
    <text evidence="7">The sequence shown here is derived from an EMBL/GenBank/DDBJ whole genome shotgun (WGS) entry which is preliminary data.</text>
</comment>
<evidence type="ECO:0000313" key="8">
    <source>
        <dbReference type="Proteomes" id="UP001501666"/>
    </source>
</evidence>
<evidence type="ECO:0000256" key="2">
    <source>
        <dbReference type="ARBA" id="ARBA00022692"/>
    </source>
</evidence>
<dbReference type="Pfam" id="PF07291">
    <property type="entry name" value="MauE"/>
    <property type="match status" value="1"/>
</dbReference>
<feature type="transmembrane region" description="Helical" evidence="5">
    <location>
        <begin position="72"/>
        <end position="93"/>
    </location>
</feature>
<keyword evidence="2 5" id="KW-0812">Transmembrane</keyword>
<keyword evidence="8" id="KW-1185">Reference proteome</keyword>
<feature type="transmembrane region" description="Helical" evidence="5">
    <location>
        <begin position="137"/>
        <end position="157"/>
    </location>
</feature>
<comment type="subcellular location">
    <subcellularLocation>
        <location evidence="1">Membrane</location>
        <topology evidence="1">Multi-pass membrane protein</topology>
    </subcellularLocation>
</comment>
<dbReference type="InterPro" id="IPR009908">
    <property type="entry name" value="Methylamine_util_MauE"/>
</dbReference>
<keyword evidence="4 5" id="KW-0472">Membrane</keyword>
<reference evidence="7 8" key="1">
    <citation type="journal article" date="2019" name="Int. J. Syst. Evol. Microbiol.">
        <title>The Global Catalogue of Microorganisms (GCM) 10K type strain sequencing project: providing services to taxonomists for standard genome sequencing and annotation.</title>
        <authorList>
            <consortium name="The Broad Institute Genomics Platform"/>
            <consortium name="The Broad Institute Genome Sequencing Center for Infectious Disease"/>
            <person name="Wu L."/>
            <person name="Ma J."/>
        </authorList>
    </citation>
    <scope>NUCLEOTIDE SEQUENCE [LARGE SCALE GENOMIC DNA]</scope>
    <source>
        <strain evidence="7 8">JCM 6835</strain>
    </source>
</reference>
<dbReference type="Proteomes" id="UP001501666">
    <property type="component" value="Unassembled WGS sequence"/>
</dbReference>
<dbReference type="EMBL" id="BAAATE010000052">
    <property type="protein sequence ID" value="GAA2698671.1"/>
    <property type="molecule type" value="Genomic_DNA"/>
</dbReference>
<feature type="transmembrane region" description="Helical" evidence="5">
    <location>
        <begin position="44"/>
        <end position="65"/>
    </location>
</feature>
<proteinExistence type="predicted"/>
<feature type="domain" description="Methylamine utilisation protein MauE" evidence="6">
    <location>
        <begin position="2"/>
        <end position="129"/>
    </location>
</feature>
<evidence type="ECO:0000256" key="4">
    <source>
        <dbReference type="ARBA" id="ARBA00023136"/>
    </source>
</evidence>
<dbReference type="RefSeq" id="WP_346156976.1">
    <property type="nucleotide sequence ID" value="NZ_BAAATE010000052.1"/>
</dbReference>
<organism evidence="7 8">
    <name type="scientific">Nonomuraea recticatena</name>
    <dbReference type="NCBI Taxonomy" id="46178"/>
    <lineage>
        <taxon>Bacteria</taxon>
        <taxon>Bacillati</taxon>
        <taxon>Actinomycetota</taxon>
        <taxon>Actinomycetes</taxon>
        <taxon>Streptosporangiales</taxon>
        <taxon>Streptosporangiaceae</taxon>
        <taxon>Nonomuraea</taxon>
    </lineage>
</organism>
<sequence>MEYVRIGCACLVALVFAVTAVSKVRDFDAFRRSLPALVPVPHGALRPLAVAVVLLEALVPVLVLVPATTSYGLGLAGLMLVAFTVAIAVALARGQHAPCRCFGASSTPLGARHLVRNSLLVIAAALGVLLPDGLPALGGMALAGAAGAIGAIVIVTFDDVVDLFARNS</sequence>
<accession>A0ABN3TCM0</accession>
<evidence type="ECO:0000259" key="6">
    <source>
        <dbReference type="Pfam" id="PF07291"/>
    </source>
</evidence>
<evidence type="ECO:0000256" key="5">
    <source>
        <dbReference type="SAM" id="Phobius"/>
    </source>
</evidence>
<feature type="transmembrane region" description="Helical" evidence="5">
    <location>
        <begin position="113"/>
        <end position="130"/>
    </location>
</feature>
<keyword evidence="3 5" id="KW-1133">Transmembrane helix</keyword>
<evidence type="ECO:0000256" key="1">
    <source>
        <dbReference type="ARBA" id="ARBA00004141"/>
    </source>
</evidence>
<name>A0ABN3TCM0_9ACTN</name>